<dbReference type="RefSeq" id="WP_416205355.1">
    <property type="nucleotide sequence ID" value="NZ_JBBKTX010000006.1"/>
</dbReference>
<name>A0ABW8NGE5_9GAMM</name>
<dbReference type="Gene3D" id="3.40.630.30">
    <property type="match status" value="1"/>
</dbReference>
<keyword evidence="2" id="KW-1185">Reference proteome</keyword>
<dbReference type="Pfam" id="PF04339">
    <property type="entry name" value="FemAB_like"/>
    <property type="match status" value="1"/>
</dbReference>
<dbReference type="InterPro" id="IPR007434">
    <property type="entry name" value="FemAB-like"/>
</dbReference>
<dbReference type="Proteomes" id="UP001620597">
    <property type="component" value="Unassembled WGS sequence"/>
</dbReference>
<proteinExistence type="predicted"/>
<evidence type="ECO:0000313" key="1">
    <source>
        <dbReference type="EMBL" id="MFK4752011.1"/>
    </source>
</evidence>
<reference evidence="1 2" key="1">
    <citation type="submission" date="2024-03" db="EMBL/GenBank/DDBJ databases">
        <title>High-quality draft genome sequence of Oceanobacter sp. wDCs-4.</title>
        <authorList>
            <person name="Dong C."/>
        </authorList>
    </citation>
    <scope>NUCLEOTIDE SEQUENCE [LARGE SCALE GENOMIC DNA]</scope>
    <source>
        <strain evidence="2">wDCs-4</strain>
    </source>
</reference>
<gene>
    <name evidence="1" type="ORF">WG929_06290</name>
</gene>
<dbReference type="InterPro" id="IPR016181">
    <property type="entry name" value="Acyl_CoA_acyltransferase"/>
</dbReference>
<sequence length="400" mass="46868">MATFQVITQIADIAEQDWQTLLPERYPFLSYPFLQALEDSGCMGGDSGWHPEYLLHRDASNRPDWILPLFRKHHSYGEYVFDWGWADAYQRHGFRYYPKLLCAAPFTPATGPRLLYHNATNPAPWQDAIEALQQHCRDQQASGWHLNFPNSSDLAELKTLTEQQGYLLRQACQFHWFNRNYTNFEHFLEFFTSRKRKSVRKERQRVRDMNIHIRRLTGEQLTADVIKRFYQCYQLTYLKRGQQGYLNNTFFLQLAATMNQQMMLVEASHNEQHLASALYFFDDHTLYGRYWGCKEEVDGLHFEACYYQGIEFCLEHGLDHFDPGTQGEHKISRGFEPVITSSIHQLQHPDFQAAVADFIEQEIPQILNYQQQAATLLPFRENAFDDLPATPHTSAPLPQP</sequence>
<accession>A0ABW8NGE5</accession>
<comment type="caution">
    <text evidence="1">The sequence shown here is derived from an EMBL/GenBank/DDBJ whole genome shotgun (WGS) entry which is preliminary data.</text>
</comment>
<dbReference type="PANTHER" id="PTHR47017:SF1">
    <property type="entry name" value="ACYL-COA"/>
    <property type="match status" value="1"/>
</dbReference>
<dbReference type="EMBL" id="JBBKTX010000006">
    <property type="protein sequence ID" value="MFK4752011.1"/>
    <property type="molecule type" value="Genomic_DNA"/>
</dbReference>
<protein>
    <submittedName>
        <fullName evidence="1">GNAT family N-acetyltransferase</fullName>
    </submittedName>
</protein>
<dbReference type="SUPFAM" id="SSF55729">
    <property type="entry name" value="Acyl-CoA N-acyltransferases (Nat)"/>
    <property type="match status" value="1"/>
</dbReference>
<organism evidence="1 2">
    <name type="scientific">Oceanobacter antarcticus</name>
    <dbReference type="NCBI Taxonomy" id="3133425"/>
    <lineage>
        <taxon>Bacteria</taxon>
        <taxon>Pseudomonadati</taxon>
        <taxon>Pseudomonadota</taxon>
        <taxon>Gammaproteobacteria</taxon>
        <taxon>Oceanospirillales</taxon>
        <taxon>Oceanospirillaceae</taxon>
        <taxon>Oceanobacter</taxon>
    </lineage>
</organism>
<dbReference type="PANTHER" id="PTHR47017">
    <property type="entry name" value="ACYL-COA"/>
    <property type="match status" value="1"/>
</dbReference>
<evidence type="ECO:0000313" key="2">
    <source>
        <dbReference type="Proteomes" id="UP001620597"/>
    </source>
</evidence>